<dbReference type="EMBL" id="CP093313">
    <property type="protein sequence ID" value="UWZ83297.1"/>
    <property type="molecule type" value="Genomic_DNA"/>
</dbReference>
<dbReference type="KEGG" id="orp:MOP44_22340"/>
<organism evidence="13 14">
    <name type="scientific">Occallatibacter riparius</name>
    <dbReference type="NCBI Taxonomy" id="1002689"/>
    <lineage>
        <taxon>Bacteria</taxon>
        <taxon>Pseudomonadati</taxon>
        <taxon>Acidobacteriota</taxon>
        <taxon>Terriglobia</taxon>
        <taxon>Terriglobales</taxon>
        <taxon>Acidobacteriaceae</taxon>
        <taxon>Occallatibacter</taxon>
    </lineage>
</organism>
<keyword evidence="10" id="KW-0175">Coiled coil</keyword>
<keyword evidence="6" id="KW-0406">Ion transport</keyword>
<protein>
    <submittedName>
        <fullName evidence="13">Carbohydrate porin</fullName>
    </submittedName>
</protein>
<keyword evidence="3" id="KW-0813">Transport</keyword>
<keyword evidence="12" id="KW-0732">Signal</keyword>
<evidence type="ECO:0000256" key="12">
    <source>
        <dbReference type="SAM" id="SignalP"/>
    </source>
</evidence>
<keyword evidence="7" id="KW-0626">Porin</keyword>
<evidence type="ECO:0000256" key="4">
    <source>
        <dbReference type="ARBA" id="ARBA00022452"/>
    </source>
</evidence>
<evidence type="ECO:0000256" key="1">
    <source>
        <dbReference type="ARBA" id="ARBA00004571"/>
    </source>
</evidence>
<sequence length="567" mass="62004">MHVSRFFGLVLILISSGIAASAQTAPNADLGQVRHEMEQLKQEYQKMSAAYEARLKQLDARLQQLESTSPQPALVSAAVVTTRPTPVVATTAASTPTAANPANQNAQTQEQGGESPRPIQETTDSIQQSLSQQRENAVRERLETVLHNFVDVTGYFRAGYGRDDEGGPQVTFQAPGAMAKAGRLGNEAENYGELAISKSFYLPGAFSLKKNSAGGPATSPTAQFLVRISMFNPYQNYNASSNTTFGIAEAWGAVGHLSDSQPALNVWAGNRYYRRHDVHIDDFFLYNMSGGGGGVEDIKLPFGKMALAWIGLGSQSGFSDIPEPNTTNKAGFSKGNFDFRLYDMPMLGGRGEFGFDVSKTSSGKDQSGAEAPGATGVGFTFIHTADKWLGESNMNKFYIQYGRGPAKTFTSGFETYTTPAGSFIRPDASDSYRFRVADNVIFEPGNHFTVSPVVIYQLTDYKQFGGSQHWFSAGVRPQAHFNDFVSLAFEPFVDWTDNKETHVSDHLFKFTFAPQVSLGRHFMSRPAIRGFVTYAQWGNGFKGQIGGPDYLNSTQGVTWGAQMESWW</sequence>
<dbReference type="Proteomes" id="UP001059380">
    <property type="component" value="Chromosome"/>
</dbReference>
<keyword evidence="5" id="KW-0812">Transmembrane</keyword>
<dbReference type="AlphaFoldDB" id="A0A9J7BLF9"/>
<dbReference type="InterPro" id="IPR036998">
    <property type="entry name" value="Porin_LamB_sf"/>
</dbReference>
<comment type="similarity">
    <text evidence="2">Belongs to the porin LamB (TC 1.B.3) family.</text>
</comment>
<dbReference type="PANTHER" id="PTHR38762">
    <property type="entry name" value="CRYPTIC OUTER MEMBRANE PORIN BGLH-RELATED"/>
    <property type="match status" value="1"/>
</dbReference>
<feature type="compositionally biased region" description="Low complexity" evidence="11">
    <location>
        <begin position="93"/>
        <end position="109"/>
    </location>
</feature>
<feature type="signal peptide" evidence="12">
    <location>
        <begin position="1"/>
        <end position="24"/>
    </location>
</feature>
<evidence type="ECO:0000256" key="3">
    <source>
        <dbReference type="ARBA" id="ARBA00022448"/>
    </source>
</evidence>
<evidence type="ECO:0000256" key="5">
    <source>
        <dbReference type="ARBA" id="ARBA00022692"/>
    </source>
</evidence>
<accession>A0A9J7BLF9</accession>
<dbReference type="GO" id="GO:0046930">
    <property type="term" value="C:pore complex"/>
    <property type="evidence" value="ECO:0007669"/>
    <property type="project" value="UniProtKB-KW"/>
</dbReference>
<keyword evidence="8" id="KW-0472">Membrane</keyword>
<dbReference type="PANTHER" id="PTHR38762:SF1">
    <property type="entry name" value="CRYPTIC OUTER MEMBRANE PORIN BGLH-RELATED"/>
    <property type="match status" value="1"/>
</dbReference>
<evidence type="ECO:0000256" key="6">
    <source>
        <dbReference type="ARBA" id="ARBA00023065"/>
    </source>
</evidence>
<dbReference type="SUPFAM" id="SSF56935">
    <property type="entry name" value="Porins"/>
    <property type="match status" value="1"/>
</dbReference>
<dbReference type="GO" id="GO:0006811">
    <property type="term" value="P:monoatomic ion transport"/>
    <property type="evidence" value="ECO:0007669"/>
    <property type="project" value="UniProtKB-KW"/>
</dbReference>
<evidence type="ECO:0000256" key="7">
    <source>
        <dbReference type="ARBA" id="ARBA00023114"/>
    </source>
</evidence>
<name>A0A9J7BLF9_9BACT</name>
<evidence type="ECO:0000256" key="8">
    <source>
        <dbReference type="ARBA" id="ARBA00023136"/>
    </source>
</evidence>
<feature type="compositionally biased region" description="Polar residues" evidence="11">
    <location>
        <begin position="120"/>
        <end position="135"/>
    </location>
</feature>
<feature type="region of interest" description="Disordered" evidence="11">
    <location>
        <begin position="93"/>
        <end position="135"/>
    </location>
</feature>
<dbReference type="Pfam" id="PF02264">
    <property type="entry name" value="LamB"/>
    <property type="match status" value="1"/>
</dbReference>
<reference evidence="13" key="1">
    <citation type="submission" date="2021-04" db="EMBL/GenBank/DDBJ databases">
        <title>Phylogenetic analysis of Acidobacteriaceae.</title>
        <authorList>
            <person name="Qiu L."/>
            <person name="Zhang Q."/>
        </authorList>
    </citation>
    <scope>NUCLEOTIDE SEQUENCE</scope>
    <source>
        <strain evidence="13">DSM 25168</strain>
    </source>
</reference>
<evidence type="ECO:0000256" key="11">
    <source>
        <dbReference type="SAM" id="MobiDB-lite"/>
    </source>
</evidence>
<dbReference type="GO" id="GO:0009279">
    <property type="term" value="C:cell outer membrane"/>
    <property type="evidence" value="ECO:0007669"/>
    <property type="project" value="UniProtKB-SubCell"/>
</dbReference>
<keyword evidence="4" id="KW-1134">Transmembrane beta strand</keyword>
<evidence type="ECO:0000256" key="2">
    <source>
        <dbReference type="ARBA" id="ARBA00007055"/>
    </source>
</evidence>
<dbReference type="Gene3D" id="2.40.170.10">
    <property type="entry name" value="Porin, LamB type"/>
    <property type="match status" value="1"/>
</dbReference>
<evidence type="ECO:0000313" key="13">
    <source>
        <dbReference type="EMBL" id="UWZ83297.1"/>
    </source>
</evidence>
<dbReference type="InterPro" id="IPR050286">
    <property type="entry name" value="G_neg_Bact_CarbUptk_Porin"/>
</dbReference>
<keyword evidence="9" id="KW-0998">Cell outer membrane</keyword>
<dbReference type="InterPro" id="IPR003192">
    <property type="entry name" value="Porin_LamB"/>
</dbReference>
<feature type="chain" id="PRO_5039950696" evidence="12">
    <location>
        <begin position="25"/>
        <end position="567"/>
    </location>
</feature>
<proteinExistence type="inferred from homology"/>
<dbReference type="GO" id="GO:0015144">
    <property type="term" value="F:carbohydrate transmembrane transporter activity"/>
    <property type="evidence" value="ECO:0007669"/>
    <property type="project" value="TreeGrafter"/>
</dbReference>
<evidence type="ECO:0000256" key="9">
    <source>
        <dbReference type="ARBA" id="ARBA00023237"/>
    </source>
</evidence>
<dbReference type="GO" id="GO:0015288">
    <property type="term" value="F:porin activity"/>
    <property type="evidence" value="ECO:0007669"/>
    <property type="project" value="UniProtKB-KW"/>
</dbReference>
<feature type="coiled-coil region" evidence="10">
    <location>
        <begin position="30"/>
        <end position="68"/>
    </location>
</feature>
<dbReference type="GO" id="GO:0015774">
    <property type="term" value="P:polysaccharide transport"/>
    <property type="evidence" value="ECO:0007669"/>
    <property type="project" value="TreeGrafter"/>
</dbReference>
<evidence type="ECO:0000256" key="10">
    <source>
        <dbReference type="SAM" id="Coils"/>
    </source>
</evidence>
<keyword evidence="14" id="KW-1185">Reference proteome</keyword>
<comment type="subcellular location">
    <subcellularLocation>
        <location evidence="1">Cell outer membrane</location>
        <topology evidence="1">Multi-pass membrane protein</topology>
    </subcellularLocation>
</comment>
<evidence type="ECO:0000313" key="14">
    <source>
        <dbReference type="Proteomes" id="UP001059380"/>
    </source>
</evidence>
<dbReference type="RefSeq" id="WP_260792631.1">
    <property type="nucleotide sequence ID" value="NZ_CP093313.1"/>
</dbReference>
<gene>
    <name evidence="13" type="ORF">MOP44_22340</name>
</gene>